<sequence>MTPGGICMLNFSYEEALQNFPHLLDNVVTGHEVITVQGANHESVVLISKDDFDSISTGGLPAPTLAAPPPGTNNNLDGWL</sequence>
<dbReference type="SUPFAM" id="SSF143120">
    <property type="entry name" value="YefM-like"/>
    <property type="match status" value="1"/>
</dbReference>
<gene>
    <name evidence="4" type="ORF">C1H84_01355</name>
</gene>
<dbReference type="Pfam" id="PF02604">
    <property type="entry name" value="PhdYeFM_antitox"/>
    <property type="match status" value="1"/>
</dbReference>
<evidence type="ECO:0000256" key="1">
    <source>
        <dbReference type="ARBA" id="ARBA00009981"/>
    </source>
</evidence>
<dbReference type="AlphaFoldDB" id="A0A365YN53"/>
<evidence type="ECO:0000256" key="3">
    <source>
        <dbReference type="SAM" id="MobiDB-lite"/>
    </source>
</evidence>
<organism evidence="4 5">
    <name type="scientific">Glutamicibacter soli</name>
    <dbReference type="NCBI Taxonomy" id="453836"/>
    <lineage>
        <taxon>Bacteria</taxon>
        <taxon>Bacillati</taxon>
        <taxon>Actinomycetota</taxon>
        <taxon>Actinomycetes</taxon>
        <taxon>Micrococcales</taxon>
        <taxon>Micrococcaceae</taxon>
        <taxon>Glutamicibacter</taxon>
    </lineage>
</organism>
<dbReference type="InterPro" id="IPR036165">
    <property type="entry name" value="YefM-like_sf"/>
</dbReference>
<evidence type="ECO:0000313" key="4">
    <source>
        <dbReference type="EMBL" id="RBM03979.1"/>
    </source>
</evidence>
<dbReference type="NCBIfam" id="TIGR01552">
    <property type="entry name" value="phd_fam"/>
    <property type="match status" value="1"/>
</dbReference>
<dbReference type="EMBL" id="POAF01000001">
    <property type="protein sequence ID" value="RBM03979.1"/>
    <property type="molecule type" value="Genomic_DNA"/>
</dbReference>
<comment type="caution">
    <text evidence="4">The sequence shown here is derived from an EMBL/GenBank/DDBJ whole genome shotgun (WGS) entry which is preliminary data.</text>
</comment>
<evidence type="ECO:0000313" key="5">
    <source>
        <dbReference type="Proteomes" id="UP000252167"/>
    </source>
</evidence>
<accession>A0A365YN53</accession>
<proteinExistence type="inferred from homology"/>
<evidence type="ECO:0000256" key="2">
    <source>
        <dbReference type="RuleBase" id="RU362080"/>
    </source>
</evidence>
<comment type="function">
    <text evidence="2">Antitoxin component of a type II toxin-antitoxin (TA) system.</text>
</comment>
<keyword evidence="5" id="KW-1185">Reference proteome</keyword>
<dbReference type="Proteomes" id="UP000252167">
    <property type="component" value="Unassembled WGS sequence"/>
</dbReference>
<reference evidence="4 5" key="1">
    <citation type="submission" date="2018-01" db="EMBL/GenBank/DDBJ databases">
        <title>Glutamicibacter soli strain NHPC-3 Whole genome sequence and assembly.</title>
        <authorList>
            <person name="Choudhury P."/>
            <person name="Gupta D."/>
            <person name="Sengupta K."/>
            <person name="Jawed A."/>
            <person name="Sultana N."/>
            <person name="Saha P."/>
        </authorList>
    </citation>
    <scope>NUCLEOTIDE SEQUENCE [LARGE SCALE GENOMIC DNA]</scope>
    <source>
        <strain evidence="4 5">NHPC-3</strain>
    </source>
</reference>
<name>A0A365YN53_9MICC</name>
<dbReference type="Gene3D" id="3.40.1620.10">
    <property type="entry name" value="YefM-like domain"/>
    <property type="match status" value="1"/>
</dbReference>
<feature type="region of interest" description="Disordered" evidence="3">
    <location>
        <begin position="59"/>
        <end position="80"/>
    </location>
</feature>
<protein>
    <recommendedName>
        <fullName evidence="2">Antitoxin</fullName>
    </recommendedName>
</protein>
<comment type="similarity">
    <text evidence="1 2">Belongs to the phD/YefM antitoxin family.</text>
</comment>
<dbReference type="InterPro" id="IPR006442">
    <property type="entry name" value="Antitoxin_Phd/YefM"/>
</dbReference>